<feature type="non-terminal residue" evidence="1">
    <location>
        <position position="139"/>
    </location>
</feature>
<reference evidence="1" key="2">
    <citation type="journal article" date="2022" name="New Phytol.">
        <title>Evolutionary transition to the ectomycorrhizal habit in the genomes of a hyperdiverse lineage of mushroom-forming fungi.</title>
        <authorList>
            <person name="Looney B."/>
            <person name="Miyauchi S."/>
            <person name="Morin E."/>
            <person name="Drula E."/>
            <person name="Courty P.E."/>
            <person name="Kohler A."/>
            <person name="Kuo A."/>
            <person name="LaButti K."/>
            <person name="Pangilinan J."/>
            <person name="Lipzen A."/>
            <person name="Riley R."/>
            <person name="Andreopoulos W."/>
            <person name="He G."/>
            <person name="Johnson J."/>
            <person name="Nolan M."/>
            <person name="Tritt A."/>
            <person name="Barry K.W."/>
            <person name="Grigoriev I.V."/>
            <person name="Nagy L.G."/>
            <person name="Hibbett D."/>
            <person name="Henrissat B."/>
            <person name="Matheny P.B."/>
            <person name="Labbe J."/>
            <person name="Martin F.M."/>
        </authorList>
    </citation>
    <scope>NUCLEOTIDE SEQUENCE</scope>
    <source>
        <strain evidence="1">EC-137</strain>
    </source>
</reference>
<evidence type="ECO:0000313" key="2">
    <source>
        <dbReference type="Proteomes" id="UP000814128"/>
    </source>
</evidence>
<protein>
    <submittedName>
        <fullName evidence="1">Uncharacterized protein</fullName>
    </submittedName>
</protein>
<proteinExistence type="predicted"/>
<keyword evidence="2" id="KW-1185">Reference proteome</keyword>
<sequence>LAAASGVLAEMHTVEFYNLCGSGTPVLMQNGVVLSTGAAYTSDGPLMSILAFLQTGACGPNGENCTVVQANLTNPTCVGCGSAAAVNLFPPYAFSKTTGLGFYNGCDGAGIDCTSPSCPIYDVTTGLRTVRCQTDNVSL</sequence>
<dbReference type="Proteomes" id="UP000814128">
    <property type="component" value="Unassembled WGS sequence"/>
</dbReference>
<accession>A0ACB8QE17</accession>
<reference evidence="1" key="1">
    <citation type="submission" date="2021-02" db="EMBL/GenBank/DDBJ databases">
        <authorList>
            <consortium name="DOE Joint Genome Institute"/>
            <person name="Ahrendt S."/>
            <person name="Looney B.P."/>
            <person name="Miyauchi S."/>
            <person name="Morin E."/>
            <person name="Drula E."/>
            <person name="Courty P.E."/>
            <person name="Chicoki N."/>
            <person name="Fauchery L."/>
            <person name="Kohler A."/>
            <person name="Kuo A."/>
            <person name="Labutti K."/>
            <person name="Pangilinan J."/>
            <person name="Lipzen A."/>
            <person name="Riley R."/>
            <person name="Andreopoulos W."/>
            <person name="He G."/>
            <person name="Johnson J."/>
            <person name="Barry K.W."/>
            <person name="Grigoriev I.V."/>
            <person name="Nagy L."/>
            <person name="Hibbett D."/>
            <person name="Henrissat B."/>
            <person name="Matheny P.B."/>
            <person name="Labbe J."/>
            <person name="Martin F."/>
        </authorList>
    </citation>
    <scope>NUCLEOTIDE SEQUENCE</scope>
    <source>
        <strain evidence="1">EC-137</strain>
    </source>
</reference>
<comment type="caution">
    <text evidence="1">The sequence shown here is derived from an EMBL/GenBank/DDBJ whole genome shotgun (WGS) entry which is preliminary data.</text>
</comment>
<evidence type="ECO:0000313" key="1">
    <source>
        <dbReference type="EMBL" id="KAI0030058.1"/>
    </source>
</evidence>
<organism evidence="1 2">
    <name type="scientific">Vararia minispora EC-137</name>
    <dbReference type="NCBI Taxonomy" id="1314806"/>
    <lineage>
        <taxon>Eukaryota</taxon>
        <taxon>Fungi</taxon>
        <taxon>Dikarya</taxon>
        <taxon>Basidiomycota</taxon>
        <taxon>Agaricomycotina</taxon>
        <taxon>Agaricomycetes</taxon>
        <taxon>Russulales</taxon>
        <taxon>Lachnocladiaceae</taxon>
        <taxon>Vararia</taxon>
    </lineage>
</organism>
<dbReference type="EMBL" id="MU273641">
    <property type="protein sequence ID" value="KAI0030058.1"/>
    <property type="molecule type" value="Genomic_DNA"/>
</dbReference>
<feature type="non-terminal residue" evidence="1">
    <location>
        <position position="1"/>
    </location>
</feature>
<gene>
    <name evidence="1" type="ORF">K488DRAFT_33100</name>
</gene>
<name>A0ACB8QE17_9AGAM</name>